<comment type="caution">
    <text evidence="13">The sequence shown here is derived from an EMBL/GenBank/DDBJ whole genome shotgun (WGS) entry which is preliminary data.</text>
</comment>
<evidence type="ECO:0000256" key="2">
    <source>
        <dbReference type="ARBA" id="ARBA00022448"/>
    </source>
</evidence>
<comment type="subcellular location">
    <subcellularLocation>
        <location evidence="1 8">Cell outer membrane</location>
        <topology evidence="1 8">Multi-pass membrane protein</topology>
    </subcellularLocation>
</comment>
<accession>A0ABS7Q118</accession>
<evidence type="ECO:0000259" key="12">
    <source>
        <dbReference type="Pfam" id="PF07715"/>
    </source>
</evidence>
<keyword evidence="7 8" id="KW-0998">Cell outer membrane</keyword>
<gene>
    <name evidence="13" type="ORF">K7G82_28275</name>
</gene>
<feature type="domain" description="TonB-dependent receptor plug" evidence="12">
    <location>
        <begin position="51"/>
        <end position="157"/>
    </location>
</feature>
<dbReference type="Gene3D" id="2.170.130.10">
    <property type="entry name" value="TonB-dependent receptor, plug domain"/>
    <property type="match status" value="1"/>
</dbReference>
<keyword evidence="5 9" id="KW-0798">TonB box</keyword>
<dbReference type="Pfam" id="PF00593">
    <property type="entry name" value="TonB_dep_Rec_b-barrel"/>
    <property type="match status" value="1"/>
</dbReference>
<evidence type="ECO:0000313" key="13">
    <source>
        <dbReference type="EMBL" id="MBY8826232.1"/>
    </source>
</evidence>
<dbReference type="EMBL" id="JAINVV010000015">
    <property type="protein sequence ID" value="MBY8826232.1"/>
    <property type="molecule type" value="Genomic_DNA"/>
</dbReference>
<evidence type="ECO:0000256" key="7">
    <source>
        <dbReference type="ARBA" id="ARBA00023237"/>
    </source>
</evidence>
<dbReference type="Pfam" id="PF07715">
    <property type="entry name" value="Plug"/>
    <property type="match status" value="1"/>
</dbReference>
<evidence type="ECO:0000256" key="5">
    <source>
        <dbReference type="ARBA" id="ARBA00023077"/>
    </source>
</evidence>
<evidence type="ECO:0000313" key="14">
    <source>
        <dbReference type="Proteomes" id="UP000706039"/>
    </source>
</evidence>
<comment type="similarity">
    <text evidence="8 9">Belongs to the TonB-dependent receptor family.</text>
</comment>
<evidence type="ECO:0000256" key="1">
    <source>
        <dbReference type="ARBA" id="ARBA00004571"/>
    </source>
</evidence>
<keyword evidence="4 8" id="KW-0812">Transmembrane</keyword>
<keyword evidence="6 8" id="KW-0472">Membrane</keyword>
<dbReference type="InterPro" id="IPR012910">
    <property type="entry name" value="Plug_dom"/>
</dbReference>
<dbReference type="PANTHER" id="PTHR47234">
    <property type="match status" value="1"/>
</dbReference>
<dbReference type="PANTHER" id="PTHR47234:SF2">
    <property type="entry name" value="TONB-DEPENDENT RECEPTOR"/>
    <property type="match status" value="1"/>
</dbReference>
<dbReference type="InterPro" id="IPR039426">
    <property type="entry name" value="TonB-dep_rcpt-like"/>
</dbReference>
<feature type="domain" description="TonB-dependent receptor-like beta-barrel" evidence="11">
    <location>
        <begin position="360"/>
        <end position="865"/>
    </location>
</feature>
<dbReference type="InterPro" id="IPR000531">
    <property type="entry name" value="Beta-barrel_TonB"/>
</dbReference>
<sequence>MRSRLFAGLSLAALAATGNTAFAQSATDAKTTENDDPIVVTGSRIDRAGYDAPTPTTVVGEVDLRLGNRPGIGQVLNELPQFRSTVSPSTTAGNVISGSTAADLRGLGTVRTLSLINGRRFVGSNNLNNVPQSLVKRIDVVTGGASAAWGSGAVAGVVNIILNDELEGLSMGAQTGISSRGDGARYGGDIAWGTNFADDRGHFMIAAEYINDKGIFGRNDGSRPNLDADSFTLPNGSLLRVRDVNFLDATPGGVIRSGALAGMAFGADGSLSPLALGSQTNSTAMVGGASRSQADHIAVSAPFERLNVFGRASYEFSEAARLWFDMGWTRMWTDGYQLFPDALRATATSGGLVFSRDNGFLSPAVRAQLASGPATFRMGRILDDIGRYGGVAYRYERNDIEAAIGLEGTLGGGWRYGTYYTHGELRNRMNTFNQRNLANFNNAIDAVINPANQQIVCRIALTDPNTPCRPLNLFGQGNASPDAIAYAFGSATTIQTTKLDAAGASLRGDPFSTWAGPVSIAVGVDWRREALETNYRDPVSMVNGFSYVIGALDGSFTVKEAFGEIAVPLLDLTGVKFEVNGAARYSDYSTSGGIWTWKTGGTLRLFDDLLLRTVYSRDIRSPNITELYTGVSTGIGTLLDPFRNNASVSYFRYVGGNPDLKPETANTLTIGGSYSPSFARGLSLSVDYYKIDIEDVIGTIGAQDLVTQCFRGNTAFCALIVRDASGAITTLYGNQQNLAAYKTRGLDMEASYVLPLASGDASLRFRALATRVFKLQINDGVNIYDRAGDVGDNVTFSTPKWKATGSVTYQDKQFGADFRLRYVGGGLYNSLLNIVNNKVAGRAYVDLGVRFEIDDFTLFANVNNLLDRDPPLTPSAIVHYDSVGRYFSGGVKLKF</sequence>
<keyword evidence="14" id="KW-1185">Reference proteome</keyword>
<keyword evidence="2 8" id="KW-0813">Transport</keyword>
<organism evidence="13 14">
    <name type="scientific">Sphingomonas colocasiae</name>
    <dbReference type="NCBI Taxonomy" id="1848973"/>
    <lineage>
        <taxon>Bacteria</taxon>
        <taxon>Pseudomonadati</taxon>
        <taxon>Pseudomonadota</taxon>
        <taxon>Alphaproteobacteria</taxon>
        <taxon>Sphingomonadales</taxon>
        <taxon>Sphingomonadaceae</taxon>
        <taxon>Sphingomonas</taxon>
    </lineage>
</organism>
<name>A0ABS7Q118_9SPHN</name>
<dbReference type="RefSeq" id="WP_222993682.1">
    <property type="nucleotide sequence ID" value="NZ_JAINVV010000015.1"/>
</dbReference>
<keyword evidence="3 8" id="KW-1134">Transmembrane beta strand</keyword>
<evidence type="ECO:0000256" key="4">
    <source>
        <dbReference type="ARBA" id="ARBA00022692"/>
    </source>
</evidence>
<keyword evidence="13" id="KW-0675">Receptor</keyword>
<keyword evidence="10" id="KW-0732">Signal</keyword>
<dbReference type="InterPro" id="IPR037066">
    <property type="entry name" value="Plug_dom_sf"/>
</dbReference>
<evidence type="ECO:0000256" key="3">
    <source>
        <dbReference type="ARBA" id="ARBA00022452"/>
    </source>
</evidence>
<evidence type="ECO:0000256" key="6">
    <source>
        <dbReference type="ARBA" id="ARBA00023136"/>
    </source>
</evidence>
<evidence type="ECO:0000259" key="11">
    <source>
        <dbReference type="Pfam" id="PF00593"/>
    </source>
</evidence>
<dbReference type="SUPFAM" id="SSF56935">
    <property type="entry name" value="Porins"/>
    <property type="match status" value="1"/>
</dbReference>
<dbReference type="PROSITE" id="PS52016">
    <property type="entry name" value="TONB_DEPENDENT_REC_3"/>
    <property type="match status" value="1"/>
</dbReference>
<feature type="chain" id="PRO_5046977489" evidence="10">
    <location>
        <begin position="24"/>
        <end position="895"/>
    </location>
</feature>
<evidence type="ECO:0000256" key="8">
    <source>
        <dbReference type="PROSITE-ProRule" id="PRU01360"/>
    </source>
</evidence>
<protein>
    <submittedName>
        <fullName evidence="13">TonB-dependent receptor</fullName>
    </submittedName>
</protein>
<feature type="signal peptide" evidence="10">
    <location>
        <begin position="1"/>
        <end position="23"/>
    </location>
</feature>
<proteinExistence type="inferred from homology"/>
<dbReference type="Gene3D" id="2.40.170.20">
    <property type="entry name" value="TonB-dependent receptor, beta-barrel domain"/>
    <property type="match status" value="1"/>
</dbReference>
<dbReference type="Proteomes" id="UP000706039">
    <property type="component" value="Unassembled WGS sequence"/>
</dbReference>
<reference evidence="13 14" key="1">
    <citation type="submission" date="2021-08" db="EMBL/GenBank/DDBJ databases">
        <authorList>
            <person name="Tuo L."/>
        </authorList>
    </citation>
    <scope>NUCLEOTIDE SEQUENCE [LARGE SCALE GENOMIC DNA]</scope>
    <source>
        <strain evidence="13 14">JCM 31229</strain>
    </source>
</reference>
<evidence type="ECO:0000256" key="9">
    <source>
        <dbReference type="RuleBase" id="RU003357"/>
    </source>
</evidence>
<evidence type="ECO:0000256" key="10">
    <source>
        <dbReference type="SAM" id="SignalP"/>
    </source>
</evidence>
<dbReference type="InterPro" id="IPR036942">
    <property type="entry name" value="Beta-barrel_TonB_sf"/>
</dbReference>